<organism evidence="6 7">
    <name type="scientific">Plectus sambesii</name>
    <dbReference type="NCBI Taxonomy" id="2011161"/>
    <lineage>
        <taxon>Eukaryota</taxon>
        <taxon>Metazoa</taxon>
        <taxon>Ecdysozoa</taxon>
        <taxon>Nematoda</taxon>
        <taxon>Chromadorea</taxon>
        <taxon>Plectida</taxon>
        <taxon>Plectina</taxon>
        <taxon>Plectoidea</taxon>
        <taxon>Plectidae</taxon>
        <taxon>Plectus</taxon>
    </lineage>
</organism>
<dbReference type="InterPro" id="IPR040048">
    <property type="entry name" value="ZNF277"/>
</dbReference>
<evidence type="ECO:0000259" key="5">
    <source>
        <dbReference type="Pfam" id="PF12756"/>
    </source>
</evidence>
<evidence type="ECO:0000313" key="6">
    <source>
        <dbReference type="Proteomes" id="UP000887566"/>
    </source>
</evidence>
<accession>A0A914WL95</accession>
<reference evidence="7" key="1">
    <citation type="submission" date="2022-11" db="UniProtKB">
        <authorList>
            <consortium name="WormBaseParasite"/>
        </authorList>
    </citation>
    <scope>IDENTIFICATION</scope>
</reference>
<dbReference type="PANTHER" id="PTHR13267">
    <property type="entry name" value="ZINC FINGER PROTEIN 277"/>
    <property type="match status" value="1"/>
</dbReference>
<dbReference type="Proteomes" id="UP000887566">
    <property type="component" value="Unplaced"/>
</dbReference>
<name>A0A914WL95_9BILA</name>
<feature type="domain" description="ZN622/Rei1/Reh1 zinc finger C2H2-type" evidence="5">
    <location>
        <begin position="352"/>
        <end position="399"/>
    </location>
</feature>
<keyword evidence="3" id="KW-0862">Zinc</keyword>
<sequence length="400" mass="44450">MADAASAATASGGDSDQKTNGALPAEQKERGDSDGATAGSNVTKDRSSSTASDKRRRSIGNAAKRRLTKGSSTASVNSNGEGYGDYDDDDFDLEEPFSDSDDEGAVKAPSTRKLNLPIPRGRIRTLSGTVPAVGYSPKWGGPTMCVSCLQFFDLPSMVEQFTGSQVALYRGALYRGSLYIAVDLEEPFSDSDDEGAVKAPSTRKLNLPIPRGRIRTLSGTVPAVGYSPKWGGPTMCVSCLQFFDLPSMVEQFTGHLLSEHHIVVTEIELIVDLKRYIEYWRQRFAKDGIEQIFPKVIPKEGDAYFGKSDHVHFMSEQLPEDYSLRQRLAMRRLEEALACQQREREESTFSQQCLFCRYTARGNRSKIIHHLYMIHHLNLGSPDNLVFVTEYVEHLREKLN</sequence>
<keyword evidence="1" id="KW-0479">Metal-binding</keyword>
<dbReference type="WBParaSite" id="PSAMB.scaffold4622size16292.g24855.t1">
    <property type="protein sequence ID" value="PSAMB.scaffold4622size16292.g24855.t1"/>
    <property type="gene ID" value="PSAMB.scaffold4622size16292.g24855"/>
</dbReference>
<dbReference type="AlphaFoldDB" id="A0A914WL95"/>
<evidence type="ECO:0000313" key="7">
    <source>
        <dbReference type="WBParaSite" id="PSAMB.scaffold4622size16292.g24855.t1"/>
    </source>
</evidence>
<protein>
    <submittedName>
        <fullName evidence="7">ZN622/Rei1/Reh1 zinc finger C2H2-type domain-containing protein</fullName>
    </submittedName>
</protein>
<keyword evidence="2" id="KW-0863">Zinc-finger</keyword>
<dbReference type="GO" id="GO:0008270">
    <property type="term" value="F:zinc ion binding"/>
    <property type="evidence" value="ECO:0007669"/>
    <property type="project" value="UniProtKB-KW"/>
</dbReference>
<dbReference type="InterPro" id="IPR041661">
    <property type="entry name" value="ZN622/Rei1/Reh1_Znf-C2H2"/>
</dbReference>
<feature type="compositionally biased region" description="Acidic residues" evidence="4">
    <location>
        <begin position="84"/>
        <end position="103"/>
    </location>
</feature>
<feature type="compositionally biased region" description="Polar residues" evidence="4">
    <location>
        <begin position="69"/>
        <end position="80"/>
    </location>
</feature>
<evidence type="ECO:0000256" key="4">
    <source>
        <dbReference type="SAM" id="MobiDB-lite"/>
    </source>
</evidence>
<keyword evidence="6" id="KW-1185">Reference proteome</keyword>
<evidence type="ECO:0000256" key="1">
    <source>
        <dbReference type="ARBA" id="ARBA00022723"/>
    </source>
</evidence>
<dbReference type="PANTHER" id="PTHR13267:SF3">
    <property type="entry name" value="ZINC FINGER PROTEIN 277"/>
    <property type="match status" value="1"/>
</dbReference>
<evidence type="ECO:0000256" key="3">
    <source>
        <dbReference type="ARBA" id="ARBA00022833"/>
    </source>
</evidence>
<feature type="compositionally biased region" description="Low complexity" evidence="4">
    <location>
        <begin position="1"/>
        <end position="14"/>
    </location>
</feature>
<feature type="region of interest" description="Disordered" evidence="4">
    <location>
        <begin position="1"/>
        <end position="110"/>
    </location>
</feature>
<feature type="compositionally biased region" description="Basic residues" evidence="4">
    <location>
        <begin position="54"/>
        <end position="68"/>
    </location>
</feature>
<proteinExistence type="predicted"/>
<dbReference type="Pfam" id="PF12756">
    <property type="entry name" value="zf-C2H2_2"/>
    <property type="match status" value="1"/>
</dbReference>
<evidence type="ECO:0000256" key="2">
    <source>
        <dbReference type="ARBA" id="ARBA00022771"/>
    </source>
</evidence>